<dbReference type="InterPro" id="IPR011992">
    <property type="entry name" value="EF-hand-dom_pair"/>
</dbReference>
<feature type="region of interest" description="Disordered" evidence="3">
    <location>
        <begin position="292"/>
        <end position="311"/>
    </location>
</feature>
<feature type="chain" id="PRO_5045962811" evidence="4">
    <location>
        <begin position="25"/>
        <end position="311"/>
    </location>
</feature>
<feature type="region of interest" description="Disordered" evidence="3">
    <location>
        <begin position="133"/>
        <end position="170"/>
    </location>
</feature>
<reference evidence="6 7" key="1">
    <citation type="submission" date="2023-12" db="EMBL/GenBank/DDBJ databases">
        <title>Friends and Foes: Symbiotic and Algicidal bacterial influence on Karenia brevis blooms.</title>
        <authorList>
            <person name="Fei C."/>
            <person name="Mohamed A.R."/>
            <person name="Booker A."/>
            <person name="Arshad M."/>
            <person name="Klass S."/>
            <person name="Ahn S."/>
            <person name="Gilbert P.M."/>
            <person name="Heil C.A."/>
            <person name="Martinez J.M."/>
            <person name="Amin S.A."/>
        </authorList>
    </citation>
    <scope>NUCLEOTIDE SEQUENCE [LARGE SCALE GENOMIC DNA]</scope>
    <source>
        <strain evidence="6 7">CE15</strain>
    </source>
</reference>
<dbReference type="RefSeq" id="WP_336436852.1">
    <property type="nucleotide sequence ID" value="NZ_JBAWKS010000002.1"/>
</dbReference>
<evidence type="ECO:0000313" key="6">
    <source>
        <dbReference type="EMBL" id="MEI4551971.1"/>
    </source>
</evidence>
<feature type="domain" description="EF-hand" evidence="5">
    <location>
        <begin position="58"/>
        <end position="76"/>
    </location>
</feature>
<dbReference type="Pfam" id="PF13202">
    <property type="entry name" value="EF-hand_5"/>
    <property type="match status" value="2"/>
</dbReference>
<dbReference type="SUPFAM" id="SSF47473">
    <property type="entry name" value="EF-hand"/>
    <property type="match status" value="3"/>
</dbReference>
<feature type="compositionally biased region" description="Basic and acidic residues" evidence="3">
    <location>
        <begin position="140"/>
        <end position="169"/>
    </location>
</feature>
<keyword evidence="1" id="KW-0479">Metal-binding</keyword>
<organism evidence="6 7">
    <name type="scientific">Pseudoalteromonas spongiae</name>
    <dbReference type="NCBI Taxonomy" id="298657"/>
    <lineage>
        <taxon>Bacteria</taxon>
        <taxon>Pseudomonadati</taxon>
        <taxon>Pseudomonadota</taxon>
        <taxon>Gammaproteobacteria</taxon>
        <taxon>Alteromonadales</taxon>
        <taxon>Pseudoalteromonadaceae</taxon>
        <taxon>Pseudoalteromonas</taxon>
    </lineage>
</organism>
<dbReference type="InterPro" id="IPR018247">
    <property type="entry name" value="EF_Hand_1_Ca_BS"/>
</dbReference>
<evidence type="ECO:0000256" key="3">
    <source>
        <dbReference type="SAM" id="MobiDB-lite"/>
    </source>
</evidence>
<evidence type="ECO:0000256" key="1">
    <source>
        <dbReference type="ARBA" id="ARBA00022723"/>
    </source>
</evidence>
<protein>
    <submittedName>
        <fullName evidence="6">Calcium-binding protein</fullName>
    </submittedName>
</protein>
<gene>
    <name evidence="6" type="ORF">WAE96_20005</name>
</gene>
<feature type="compositionally biased region" description="Basic and acidic residues" evidence="3">
    <location>
        <begin position="302"/>
        <end position="311"/>
    </location>
</feature>
<comment type="caution">
    <text evidence="6">The sequence shown here is derived from an EMBL/GenBank/DDBJ whole genome shotgun (WGS) entry which is preliminary data.</text>
</comment>
<feature type="domain" description="EF-hand" evidence="5">
    <location>
        <begin position="278"/>
        <end position="293"/>
    </location>
</feature>
<dbReference type="PANTHER" id="PTHR10827:SF98">
    <property type="entry name" value="45 KDA CALCIUM-BINDING PROTEIN"/>
    <property type="match status" value="1"/>
</dbReference>
<dbReference type="PANTHER" id="PTHR10827">
    <property type="entry name" value="RETICULOCALBIN"/>
    <property type="match status" value="1"/>
</dbReference>
<keyword evidence="7" id="KW-1185">Reference proteome</keyword>
<proteinExistence type="predicted"/>
<keyword evidence="4" id="KW-0732">Signal</keyword>
<evidence type="ECO:0000313" key="7">
    <source>
        <dbReference type="Proteomes" id="UP001382455"/>
    </source>
</evidence>
<dbReference type="Proteomes" id="UP001382455">
    <property type="component" value="Unassembled WGS sequence"/>
</dbReference>
<keyword evidence="2" id="KW-0677">Repeat</keyword>
<feature type="signal peptide" evidence="4">
    <location>
        <begin position="1"/>
        <end position="24"/>
    </location>
</feature>
<dbReference type="EMBL" id="JBAWKS010000002">
    <property type="protein sequence ID" value="MEI4551971.1"/>
    <property type="molecule type" value="Genomic_DNA"/>
</dbReference>
<name>A0ABU8EYC7_9GAMM</name>
<sequence>MKGPIKTLSAIAVIAAINSFSVVAAEKSHFSYSWIDTWDTDNNQQVTIEEFFKARKTRFDLADENKDGLVNLDEYRNEYENRLDQKIAQERKQSVKQTKMRFNAMDKNDDDIMSKDEYMDVAKRGFDFFDTDKNGMITDEDPKPEYKPRKKTEQKSEEEIKKQQRERKIASAKRVVKMPTTHNKKGMVAIYDANGNGSVSWQEYMAVREEMFARTDENGDGQLVFDEYLAEFENRLDTQIAKAREKRVARTDKRFAILDVDSNGMTFEEFQLSGVRSFVRYDKNKDGKVEFDEKANTQVANRDAKKQDSKL</sequence>
<dbReference type="InterPro" id="IPR002048">
    <property type="entry name" value="EF_hand_dom"/>
</dbReference>
<dbReference type="PROSITE" id="PS00018">
    <property type="entry name" value="EF_HAND_1"/>
    <property type="match status" value="2"/>
</dbReference>
<dbReference type="Gene3D" id="1.10.238.10">
    <property type="entry name" value="EF-hand"/>
    <property type="match status" value="3"/>
</dbReference>
<accession>A0ABU8EYC7</accession>
<evidence type="ECO:0000256" key="2">
    <source>
        <dbReference type="ARBA" id="ARBA00022737"/>
    </source>
</evidence>
<evidence type="ECO:0000259" key="5">
    <source>
        <dbReference type="Pfam" id="PF13202"/>
    </source>
</evidence>
<evidence type="ECO:0000256" key="4">
    <source>
        <dbReference type="SAM" id="SignalP"/>
    </source>
</evidence>